<evidence type="ECO:0000313" key="4">
    <source>
        <dbReference type="Proteomes" id="UP001276150"/>
    </source>
</evidence>
<dbReference type="InterPro" id="IPR011037">
    <property type="entry name" value="Pyrv_Knase-like_insert_dom_sf"/>
</dbReference>
<organism evidence="3 4">
    <name type="scientific">Deinococcus arenicola</name>
    <dbReference type="NCBI Taxonomy" id="2994950"/>
    <lineage>
        <taxon>Bacteria</taxon>
        <taxon>Thermotogati</taxon>
        <taxon>Deinococcota</taxon>
        <taxon>Deinococci</taxon>
        <taxon>Deinococcales</taxon>
        <taxon>Deinococcaceae</taxon>
        <taxon>Deinococcus</taxon>
    </lineage>
</organism>
<dbReference type="InterPro" id="IPR005302">
    <property type="entry name" value="MoCF_Sase_C"/>
</dbReference>
<dbReference type="Gene3D" id="2.40.33.20">
    <property type="entry name" value="PK beta-barrel domain-like"/>
    <property type="match status" value="1"/>
</dbReference>
<dbReference type="SUPFAM" id="SSF50800">
    <property type="entry name" value="PK beta-barrel domain-like"/>
    <property type="match status" value="1"/>
</dbReference>
<feature type="region of interest" description="Disordered" evidence="1">
    <location>
        <begin position="1"/>
        <end position="46"/>
    </location>
</feature>
<dbReference type="PANTHER" id="PTHR30212">
    <property type="entry name" value="PROTEIN YIIM"/>
    <property type="match status" value="1"/>
</dbReference>
<reference evidence="3 4" key="1">
    <citation type="submission" date="2022-11" db="EMBL/GenBank/DDBJ databases">
        <title>Deinococcus ZS9-10, Low Temperature and Draught-tolerating, UV-resistant Bacteria from Continental Antarctica.</title>
        <authorList>
            <person name="Cheng L."/>
        </authorList>
    </citation>
    <scope>NUCLEOTIDE SEQUENCE [LARGE SCALE GENOMIC DNA]</scope>
    <source>
        <strain evidence="3 4">ZS9-10</strain>
    </source>
</reference>
<dbReference type="Proteomes" id="UP001276150">
    <property type="component" value="Unassembled WGS sequence"/>
</dbReference>
<dbReference type="PROSITE" id="PS51340">
    <property type="entry name" value="MOSC"/>
    <property type="match status" value="1"/>
</dbReference>
<feature type="compositionally biased region" description="Polar residues" evidence="1">
    <location>
        <begin position="1"/>
        <end position="10"/>
    </location>
</feature>
<dbReference type="InterPro" id="IPR052353">
    <property type="entry name" value="Benzoxazolinone_Detox_Enz"/>
</dbReference>
<evidence type="ECO:0000259" key="2">
    <source>
        <dbReference type="PROSITE" id="PS51340"/>
    </source>
</evidence>
<accession>A0ABU4DMZ3</accession>
<dbReference type="RefSeq" id="WP_317638770.1">
    <property type="nucleotide sequence ID" value="NZ_JAPMIV010000002.1"/>
</dbReference>
<keyword evidence="4" id="KW-1185">Reference proteome</keyword>
<comment type="caution">
    <text evidence="3">The sequence shown here is derived from an EMBL/GenBank/DDBJ whole genome shotgun (WGS) entry which is preliminary data.</text>
</comment>
<evidence type="ECO:0000256" key="1">
    <source>
        <dbReference type="SAM" id="MobiDB-lite"/>
    </source>
</evidence>
<name>A0ABU4DMZ3_9DEIO</name>
<evidence type="ECO:0000313" key="3">
    <source>
        <dbReference type="EMBL" id="MDV6373469.1"/>
    </source>
</evidence>
<dbReference type="Pfam" id="PF03473">
    <property type="entry name" value="MOSC"/>
    <property type="match status" value="1"/>
</dbReference>
<dbReference type="PANTHER" id="PTHR30212:SF2">
    <property type="entry name" value="PROTEIN YIIM"/>
    <property type="match status" value="1"/>
</dbReference>
<proteinExistence type="predicted"/>
<sequence length="230" mass="24872">MTFTQPSSERSGADRKLLSVNIGQPTPVDIGPRREMSGIDKQPLPGRVRVTEGGLAGDHVLDTRHHGGPDQAVYVYTQEDYAHWEAKLGRPLPPGFFGENLVIDGLESAAMRIGDQLEIGGAGGVRLEVTAPRIPCGLFAAHIGDPAFVKTFKQVARPGFYTRVLRGGEVGTDDGVRLIPGSADAPSIGDLFALHYKRSPDPQKLEAYLKFPLAVRVRANLEKKLTKARA</sequence>
<protein>
    <submittedName>
        <fullName evidence="3">MOSC domain-containing protein</fullName>
    </submittedName>
</protein>
<dbReference type="EMBL" id="JAPMIV010000002">
    <property type="protein sequence ID" value="MDV6373469.1"/>
    <property type="molecule type" value="Genomic_DNA"/>
</dbReference>
<feature type="domain" description="MOSC" evidence="2">
    <location>
        <begin position="42"/>
        <end position="179"/>
    </location>
</feature>
<gene>
    <name evidence="3" type="ORF">ORD21_02515</name>
</gene>